<evidence type="ECO:0000256" key="1">
    <source>
        <dbReference type="SAM" id="MobiDB-lite"/>
    </source>
</evidence>
<accession>A0A939H8I4</accession>
<name>A0A939H8I4_9CLOT</name>
<dbReference type="EMBL" id="JAFNJU010000001">
    <property type="protein sequence ID" value="MBO1263943.1"/>
    <property type="molecule type" value="Genomic_DNA"/>
</dbReference>
<comment type="caution">
    <text evidence="2">The sequence shown here is derived from an EMBL/GenBank/DDBJ whole genome shotgun (WGS) entry which is preliminary data.</text>
</comment>
<evidence type="ECO:0000313" key="3">
    <source>
        <dbReference type="Proteomes" id="UP000664218"/>
    </source>
</evidence>
<dbReference type="AlphaFoldDB" id="A0A939H8I4"/>
<protein>
    <submittedName>
        <fullName evidence="2">Uncharacterized protein</fullName>
    </submittedName>
</protein>
<keyword evidence="3" id="KW-1185">Reference proteome</keyword>
<sequence>MEDALFNHKGEIIEEFEAYPLYREFVTFHLNRTSEDPYSDTVTSIQAVKYMKNKMVDSLFIPIDPKDPLLKKYSLTLNQAVGRFLRYAGDLPIIIYNQPFTHTYLNIKLDKEVHISFIDAMKMSKDLYGITNKPLEHIQKYLRLYNLGNDPVAGAKVIGAIYLDYIYTVSKYRTRQARIMARKGQKMTAQPLPERAPEKIRLTSSDKESEVSAPVRTHAASETASVEKRVREDSSFSFDTKVPEEEKRIIPHKDAAEEKDVKEKLSQMTSSISHKVADSITAFRKVFQSKEETHKDKKPNSRD</sequence>
<evidence type="ECO:0000313" key="2">
    <source>
        <dbReference type="EMBL" id="MBO1263943.1"/>
    </source>
</evidence>
<feature type="compositionally biased region" description="Basic and acidic residues" evidence="1">
    <location>
        <begin position="195"/>
        <end position="210"/>
    </location>
</feature>
<organism evidence="2 3">
    <name type="scientific">Proteiniclasticum aestuarii</name>
    <dbReference type="NCBI Taxonomy" id="2817862"/>
    <lineage>
        <taxon>Bacteria</taxon>
        <taxon>Bacillati</taxon>
        <taxon>Bacillota</taxon>
        <taxon>Clostridia</taxon>
        <taxon>Eubacteriales</taxon>
        <taxon>Clostridiaceae</taxon>
        <taxon>Proteiniclasticum</taxon>
    </lineage>
</organism>
<feature type="compositionally biased region" description="Basic and acidic residues" evidence="1">
    <location>
        <begin position="242"/>
        <end position="265"/>
    </location>
</feature>
<reference evidence="2" key="1">
    <citation type="submission" date="2021-03" db="EMBL/GenBank/DDBJ databases">
        <title>Proteiniclasticum marinus sp. nov., isolated from tidal flat sediment.</title>
        <authorList>
            <person name="Namirimu T."/>
            <person name="Yang J.-A."/>
            <person name="Yang S.-H."/>
            <person name="Kim Y.-J."/>
            <person name="Kwon K.K."/>
        </authorList>
    </citation>
    <scope>NUCLEOTIDE SEQUENCE</scope>
    <source>
        <strain evidence="2">SCR006</strain>
    </source>
</reference>
<proteinExistence type="predicted"/>
<dbReference type="Proteomes" id="UP000664218">
    <property type="component" value="Unassembled WGS sequence"/>
</dbReference>
<gene>
    <name evidence="2" type="ORF">J3A84_02660</name>
</gene>
<dbReference type="RefSeq" id="WP_207598438.1">
    <property type="nucleotide sequence ID" value="NZ_JAFNJU010000001.1"/>
</dbReference>
<feature type="region of interest" description="Disordered" evidence="1">
    <location>
        <begin position="183"/>
        <end position="228"/>
    </location>
</feature>
<feature type="region of interest" description="Disordered" evidence="1">
    <location>
        <begin position="242"/>
        <end position="272"/>
    </location>
</feature>